<dbReference type="InterPro" id="IPR003748">
    <property type="entry name" value="DUF169"/>
</dbReference>
<proteinExistence type="predicted"/>
<comment type="caution">
    <text evidence="1">The sequence shown here is derived from an EMBL/GenBank/DDBJ whole genome shotgun (WGS) entry which is preliminary data.</text>
</comment>
<dbReference type="Pfam" id="PF02596">
    <property type="entry name" value="DUF169"/>
    <property type="match status" value="1"/>
</dbReference>
<evidence type="ECO:0008006" key="2">
    <source>
        <dbReference type="Google" id="ProtNLM"/>
    </source>
</evidence>
<gene>
    <name evidence="1" type="ORF">ASZ90_008184</name>
</gene>
<evidence type="ECO:0000313" key="1">
    <source>
        <dbReference type="EMBL" id="KUG22038.1"/>
    </source>
</evidence>
<protein>
    <recommendedName>
        <fullName evidence="2">DUF169 domain-containing protein</fullName>
    </recommendedName>
</protein>
<name>A0A0W8FM81_9ZZZZ</name>
<reference evidence="1" key="1">
    <citation type="journal article" date="2015" name="Proc. Natl. Acad. Sci. U.S.A.">
        <title>Networks of energetic and metabolic interactions define dynamics in microbial communities.</title>
        <authorList>
            <person name="Embree M."/>
            <person name="Liu J.K."/>
            <person name="Al-Bassam M.M."/>
            <person name="Zengler K."/>
        </authorList>
    </citation>
    <scope>NUCLEOTIDE SEQUENCE</scope>
</reference>
<sequence length="274" mass="30482">MNSLIAKVIQLKYQPVALLWSDEKPADAMQFAEGKWGCVMWLAVHATKGKVAVADKKTFGCFGGGVGLGFGNQYKNFPGGEEGFCHFLSSGNAERKGGMEVAENIKPFMTNESYDNYLHGERYVKSPDLVEKFVQALPLMEIPSTYVVFRPLSNIEPAKEKPQTIIFFVNPDQLSALTVLANYGRGDNENVIIPFAAGCQTIGIYPYREAQSKKPRAVVGLTDLSARVYVRKQLGDPHLMTFSVPFALFEEMEQNVPGSFLKRHTWKSLLSDNK</sequence>
<accession>A0A0W8FM81</accession>
<dbReference type="AlphaFoldDB" id="A0A0W8FM81"/>
<dbReference type="EMBL" id="LNQE01000994">
    <property type="protein sequence ID" value="KUG22038.1"/>
    <property type="molecule type" value="Genomic_DNA"/>
</dbReference>
<organism evidence="1">
    <name type="scientific">hydrocarbon metagenome</name>
    <dbReference type="NCBI Taxonomy" id="938273"/>
    <lineage>
        <taxon>unclassified sequences</taxon>
        <taxon>metagenomes</taxon>
        <taxon>ecological metagenomes</taxon>
    </lineage>
</organism>